<sequence>MNTPHPGRGPQLLLPLRALRTLGRRPARPGPAAEARPVRPERGTRRPPGQAPSFQAAKARALERPQDRLSKALPHSRPDPRRLSSNFAKNAPNSRPSCSAEGALLPGISREDAPLAVGREQAFAGRSGAPEWAAAAAADSSPGSPGPASAGDSSRRGACPLVYAEPLPLMDLCRRSVRSALGRQRLRDISSLPLPQSLKNYLQYQ</sequence>
<dbReference type="Proteomes" id="UP000233100">
    <property type="component" value="Chromosome 2"/>
</dbReference>
<dbReference type="Pfam" id="PF07525">
    <property type="entry name" value="SOCS_box"/>
    <property type="match status" value="1"/>
</dbReference>
<organism evidence="4 5">
    <name type="scientific">Macaca fascicularis</name>
    <name type="common">Crab-eating macaque</name>
    <name type="synonym">Cynomolgus monkey</name>
    <dbReference type="NCBI Taxonomy" id="9541"/>
    <lineage>
        <taxon>Eukaryota</taxon>
        <taxon>Metazoa</taxon>
        <taxon>Chordata</taxon>
        <taxon>Craniata</taxon>
        <taxon>Vertebrata</taxon>
        <taxon>Euteleostomi</taxon>
        <taxon>Mammalia</taxon>
        <taxon>Eutheria</taxon>
        <taxon>Euarchontoglires</taxon>
        <taxon>Primates</taxon>
        <taxon>Haplorrhini</taxon>
        <taxon>Catarrhini</taxon>
        <taxon>Cercopithecidae</taxon>
        <taxon>Cercopithecinae</taxon>
        <taxon>Macaca</taxon>
    </lineage>
</organism>
<dbReference type="UniPathway" id="UPA00143"/>
<dbReference type="GO" id="GO:0035556">
    <property type="term" value="P:intracellular signal transduction"/>
    <property type="evidence" value="ECO:0007669"/>
    <property type="project" value="InterPro"/>
</dbReference>
<dbReference type="GO" id="GO:0005829">
    <property type="term" value="C:cytosol"/>
    <property type="evidence" value="ECO:0007669"/>
    <property type="project" value="UniProtKB-ARBA"/>
</dbReference>
<dbReference type="AlphaFoldDB" id="A0A2K5VXF6"/>
<feature type="compositionally biased region" description="Low complexity" evidence="2">
    <location>
        <begin position="124"/>
        <end position="152"/>
    </location>
</feature>
<comment type="pathway">
    <text evidence="1">Protein modification; protein ubiquitination.</text>
</comment>
<feature type="domain" description="SOCS box" evidence="3">
    <location>
        <begin position="160"/>
        <end position="205"/>
    </location>
</feature>
<dbReference type="GO" id="GO:0016567">
    <property type="term" value="P:protein ubiquitination"/>
    <property type="evidence" value="ECO:0007669"/>
    <property type="project" value="UniProtKB-UniPathway"/>
</dbReference>
<dbReference type="STRING" id="9541.ENSMFAP00000029481"/>
<evidence type="ECO:0000313" key="4">
    <source>
        <dbReference type="Ensembl" id="ENSMFAP00000029474.2"/>
    </source>
</evidence>
<dbReference type="Ensembl" id="ENSMFAT00000003673.2">
    <property type="protein sequence ID" value="ENSMFAP00000029474.2"/>
    <property type="gene ID" value="ENSMFAG00000042001.2"/>
</dbReference>
<dbReference type="PROSITE" id="PS50225">
    <property type="entry name" value="SOCS"/>
    <property type="match status" value="1"/>
</dbReference>
<reference evidence="4" key="2">
    <citation type="submission" date="2025-08" db="UniProtKB">
        <authorList>
            <consortium name="Ensembl"/>
        </authorList>
    </citation>
    <scope>IDENTIFICATION</scope>
</reference>
<feature type="region of interest" description="Disordered" evidence="2">
    <location>
        <begin position="119"/>
        <end position="156"/>
    </location>
</feature>
<feature type="compositionally biased region" description="Basic and acidic residues" evidence="2">
    <location>
        <begin position="60"/>
        <end position="82"/>
    </location>
</feature>
<feature type="compositionally biased region" description="Polar residues" evidence="2">
    <location>
        <begin position="83"/>
        <end position="97"/>
    </location>
</feature>
<evidence type="ECO:0000256" key="1">
    <source>
        <dbReference type="ARBA" id="ARBA00004906"/>
    </source>
</evidence>
<keyword evidence="5" id="KW-1185">Reference proteome</keyword>
<feature type="region of interest" description="Disordered" evidence="2">
    <location>
        <begin position="19"/>
        <end position="105"/>
    </location>
</feature>
<evidence type="ECO:0000313" key="5">
    <source>
        <dbReference type="Proteomes" id="UP000233100"/>
    </source>
</evidence>
<accession>A0A2K5VXF6</accession>
<dbReference type="Bgee" id="ENSMFAG00000042001">
    <property type="expression patterns" value="Expressed in pituitary gland"/>
</dbReference>
<evidence type="ECO:0000259" key="3">
    <source>
        <dbReference type="PROSITE" id="PS50225"/>
    </source>
</evidence>
<evidence type="ECO:0000256" key="2">
    <source>
        <dbReference type="SAM" id="MobiDB-lite"/>
    </source>
</evidence>
<reference evidence="4 5" key="1">
    <citation type="submission" date="2013-03" db="EMBL/GenBank/DDBJ databases">
        <authorList>
            <person name="Warren W."/>
            <person name="Wilson R.K."/>
        </authorList>
    </citation>
    <scope>NUCLEOTIDE SEQUENCE</scope>
</reference>
<protein>
    <recommendedName>
        <fullName evidence="3">SOCS box domain-containing protein</fullName>
    </recommendedName>
</protein>
<dbReference type="InterPro" id="IPR036036">
    <property type="entry name" value="SOCS_box-like_dom_sf"/>
</dbReference>
<dbReference type="SMART" id="SM00969">
    <property type="entry name" value="SOCS_box"/>
    <property type="match status" value="1"/>
</dbReference>
<dbReference type="SUPFAM" id="SSF158235">
    <property type="entry name" value="SOCS box-like"/>
    <property type="match status" value="1"/>
</dbReference>
<proteinExistence type="predicted"/>
<reference evidence="4" key="3">
    <citation type="submission" date="2025-09" db="UniProtKB">
        <authorList>
            <consortium name="Ensembl"/>
        </authorList>
    </citation>
    <scope>IDENTIFICATION</scope>
</reference>
<dbReference type="VEuPathDB" id="HostDB:ENSMFAG00000042001"/>
<dbReference type="FunFam" id="1.10.750.20:FF:000001">
    <property type="entry name" value="Ankyrin repeat and SOCS box containing 1"/>
    <property type="match status" value="1"/>
</dbReference>
<dbReference type="Gene3D" id="1.10.750.20">
    <property type="entry name" value="SOCS box"/>
    <property type="match status" value="1"/>
</dbReference>
<name>A0A2K5VXF6_MACFA</name>
<dbReference type="InterPro" id="IPR001496">
    <property type="entry name" value="SOCS_box"/>
</dbReference>